<feature type="compositionally biased region" description="Basic and acidic residues" evidence="1">
    <location>
        <begin position="222"/>
        <end position="232"/>
    </location>
</feature>
<accession>A0A9J6CX56</accession>
<reference evidence="2" key="2">
    <citation type="submission" date="2021-09" db="EMBL/GenBank/DDBJ databases">
        <authorList>
            <person name="Jia N."/>
            <person name="Wang J."/>
            <person name="Shi W."/>
            <person name="Du L."/>
            <person name="Sun Y."/>
            <person name="Zhan W."/>
            <person name="Jiang J."/>
            <person name="Wang Q."/>
            <person name="Zhang B."/>
            <person name="Ji P."/>
            <person name="Sakyi L.B."/>
            <person name="Cui X."/>
            <person name="Yuan T."/>
            <person name="Jiang B."/>
            <person name="Yang W."/>
            <person name="Lam T.T.-Y."/>
            <person name="Chang Q."/>
            <person name="Ding S."/>
            <person name="Wang X."/>
            <person name="Zhu J."/>
            <person name="Ruan X."/>
            <person name="Zhao L."/>
            <person name="Wei J."/>
            <person name="Que T."/>
            <person name="Du C."/>
            <person name="Cheng J."/>
            <person name="Dai P."/>
            <person name="Han X."/>
            <person name="Huang E."/>
            <person name="Gao Y."/>
            <person name="Liu J."/>
            <person name="Shao H."/>
            <person name="Ye R."/>
            <person name="Li L."/>
            <person name="Wei W."/>
            <person name="Wang X."/>
            <person name="Wang C."/>
            <person name="Huo Q."/>
            <person name="Li W."/>
            <person name="Guo W."/>
            <person name="Chen H."/>
            <person name="Chen S."/>
            <person name="Zhou L."/>
            <person name="Zhou L."/>
            <person name="Ni X."/>
            <person name="Tian J."/>
            <person name="Zhou Y."/>
            <person name="Sheng Y."/>
            <person name="Liu T."/>
            <person name="Pan Y."/>
            <person name="Xia L."/>
            <person name="Li J."/>
            <person name="Zhao F."/>
            <person name="Cao W."/>
        </authorList>
    </citation>
    <scope>NUCLEOTIDE SEQUENCE</scope>
    <source>
        <strain evidence="2">Rmic-2018</strain>
        <tissue evidence="2">Larvae</tissue>
    </source>
</reference>
<feature type="region of interest" description="Disordered" evidence="1">
    <location>
        <begin position="199"/>
        <end position="240"/>
    </location>
</feature>
<evidence type="ECO:0000313" key="3">
    <source>
        <dbReference type="Proteomes" id="UP000821866"/>
    </source>
</evidence>
<dbReference type="Proteomes" id="UP000821866">
    <property type="component" value="Unassembled WGS sequence"/>
</dbReference>
<sequence length="240" mass="27055">MQVKDLFSSPTPKIRSRQLRGRCETASASDWEQCFLDRYPLFEVTYEDFYTFLYYSCTDDDDHRLAETFTEFLNDGILQDAIAGDGVRQGKSVLSSESNVFVSAGGGGDNEPATCRTKNASSQILSLRLPRSRALQVMHQTCDAKVQTQRCQPARIIELKSGLQKCDVKITQLKHRPNVIPESQSRKPQQIYNKIRIVERKSPPPDLVLPRTTAKDNNVSTSRKDWKSRSTHEPGALASS</sequence>
<gene>
    <name evidence="2" type="ORF">HPB51_028580</name>
</gene>
<reference evidence="2" key="1">
    <citation type="journal article" date="2020" name="Cell">
        <title>Large-Scale Comparative Analyses of Tick Genomes Elucidate Their Genetic Diversity and Vector Capacities.</title>
        <authorList>
            <consortium name="Tick Genome and Microbiome Consortium (TIGMIC)"/>
            <person name="Jia N."/>
            <person name="Wang J."/>
            <person name="Shi W."/>
            <person name="Du L."/>
            <person name="Sun Y."/>
            <person name="Zhan W."/>
            <person name="Jiang J.F."/>
            <person name="Wang Q."/>
            <person name="Zhang B."/>
            <person name="Ji P."/>
            <person name="Bell-Sakyi L."/>
            <person name="Cui X.M."/>
            <person name="Yuan T.T."/>
            <person name="Jiang B.G."/>
            <person name="Yang W.F."/>
            <person name="Lam T.T."/>
            <person name="Chang Q.C."/>
            <person name="Ding S.J."/>
            <person name="Wang X.J."/>
            <person name="Zhu J.G."/>
            <person name="Ruan X.D."/>
            <person name="Zhao L."/>
            <person name="Wei J.T."/>
            <person name="Ye R.Z."/>
            <person name="Que T.C."/>
            <person name="Du C.H."/>
            <person name="Zhou Y.H."/>
            <person name="Cheng J.X."/>
            <person name="Dai P.F."/>
            <person name="Guo W.B."/>
            <person name="Han X.H."/>
            <person name="Huang E.J."/>
            <person name="Li L.F."/>
            <person name="Wei W."/>
            <person name="Gao Y.C."/>
            <person name="Liu J.Z."/>
            <person name="Shao H.Z."/>
            <person name="Wang X."/>
            <person name="Wang C.C."/>
            <person name="Yang T.C."/>
            <person name="Huo Q.B."/>
            <person name="Li W."/>
            <person name="Chen H.Y."/>
            <person name="Chen S.E."/>
            <person name="Zhou L.G."/>
            <person name="Ni X.B."/>
            <person name="Tian J.H."/>
            <person name="Sheng Y."/>
            <person name="Liu T."/>
            <person name="Pan Y.S."/>
            <person name="Xia L.Y."/>
            <person name="Li J."/>
            <person name="Zhao F."/>
            <person name="Cao W.C."/>
        </authorList>
    </citation>
    <scope>NUCLEOTIDE SEQUENCE</scope>
    <source>
        <strain evidence="2">Rmic-2018</strain>
    </source>
</reference>
<dbReference type="AlphaFoldDB" id="A0A9J6CX56"/>
<evidence type="ECO:0000256" key="1">
    <source>
        <dbReference type="SAM" id="MobiDB-lite"/>
    </source>
</evidence>
<dbReference type="EMBL" id="JABSTU010005373">
    <property type="protein sequence ID" value="KAH7944707.1"/>
    <property type="molecule type" value="Genomic_DNA"/>
</dbReference>
<evidence type="ECO:0000313" key="2">
    <source>
        <dbReference type="EMBL" id="KAH7944707.1"/>
    </source>
</evidence>
<name>A0A9J6CX56_RHIMP</name>
<proteinExistence type="predicted"/>
<comment type="caution">
    <text evidence="2">The sequence shown here is derived from an EMBL/GenBank/DDBJ whole genome shotgun (WGS) entry which is preliminary data.</text>
</comment>
<keyword evidence="3" id="KW-1185">Reference proteome</keyword>
<protein>
    <submittedName>
        <fullName evidence="2">Uncharacterized protein</fullName>
    </submittedName>
</protein>
<organism evidence="2 3">
    <name type="scientific">Rhipicephalus microplus</name>
    <name type="common">Cattle tick</name>
    <name type="synonym">Boophilus microplus</name>
    <dbReference type="NCBI Taxonomy" id="6941"/>
    <lineage>
        <taxon>Eukaryota</taxon>
        <taxon>Metazoa</taxon>
        <taxon>Ecdysozoa</taxon>
        <taxon>Arthropoda</taxon>
        <taxon>Chelicerata</taxon>
        <taxon>Arachnida</taxon>
        <taxon>Acari</taxon>
        <taxon>Parasitiformes</taxon>
        <taxon>Ixodida</taxon>
        <taxon>Ixodoidea</taxon>
        <taxon>Ixodidae</taxon>
        <taxon>Rhipicephalinae</taxon>
        <taxon>Rhipicephalus</taxon>
        <taxon>Boophilus</taxon>
    </lineage>
</organism>